<sequence>MMSWEVLDVTYCIKQYEVNGRVADSTLVNTTLMLVYITKFFLVGIRLLEHHGYCT</sequence>
<organism evidence="2 3">
    <name type="scientific">Carya illinoinensis</name>
    <name type="common">Pecan</name>
    <dbReference type="NCBI Taxonomy" id="32201"/>
    <lineage>
        <taxon>Eukaryota</taxon>
        <taxon>Viridiplantae</taxon>
        <taxon>Streptophyta</taxon>
        <taxon>Embryophyta</taxon>
        <taxon>Tracheophyta</taxon>
        <taxon>Spermatophyta</taxon>
        <taxon>Magnoliopsida</taxon>
        <taxon>eudicotyledons</taxon>
        <taxon>Gunneridae</taxon>
        <taxon>Pentapetalae</taxon>
        <taxon>rosids</taxon>
        <taxon>fabids</taxon>
        <taxon>Fagales</taxon>
        <taxon>Juglandaceae</taxon>
        <taxon>Carya</taxon>
    </lineage>
</organism>
<keyword evidence="1" id="KW-0472">Membrane</keyword>
<feature type="transmembrane region" description="Helical" evidence="1">
    <location>
        <begin position="27"/>
        <end position="48"/>
    </location>
</feature>
<dbReference type="Proteomes" id="UP000811609">
    <property type="component" value="Chromosome 1"/>
</dbReference>
<dbReference type="AlphaFoldDB" id="A0A8T1RIT9"/>
<name>A0A8T1RIT9_CARIL</name>
<evidence type="ECO:0000256" key="1">
    <source>
        <dbReference type="SAM" id="Phobius"/>
    </source>
</evidence>
<reference evidence="2" key="1">
    <citation type="submission" date="2020-12" db="EMBL/GenBank/DDBJ databases">
        <title>WGS assembly of Carya illinoinensis cv. Pawnee.</title>
        <authorList>
            <person name="Platts A."/>
            <person name="Shu S."/>
            <person name="Wright S."/>
            <person name="Barry K."/>
            <person name="Edger P."/>
            <person name="Pires J.C."/>
            <person name="Schmutz J."/>
        </authorList>
    </citation>
    <scope>NUCLEOTIDE SEQUENCE</scope>
    <source>
        <tissue evidence="2">Leaf</tissue>
    </source>
</reference>
<comment type="caution">
    <text evidence="2">The sequence shown here is derived from an EMBL/GenBank/DDBJ whole genome shotgun (WGS) entry which is preliminary data.</text>
</comment>
<dbReference type="EMBL" id="CM031809">
    <property type="protein sequence ID" value="KAG6667300.1"/>
    <property type="molecule type" value="Genomic_DNA"/>
</dbReference>
<proteinExistence type="predicted"/>
<keyword evidence="1" id="KW-0812">Transmembrane</keyword>
<accession>A0A8T1RIT9</accession>
<keyword evidence="1" id="KW-1133">Transmembrane helix</keyword>
<protein>
    <submittedName>
        <fullName evidence="2">Uncharacterized protein</fullName>
    </submittedName>
</protein>
<evidence type="ECO:0000313" key="3">
    <source>
        <dbReference type="Proteomes" id="UP000811609"/>
    </source>
</evidence>
<gene>
    <name evidence="2" type="ORF">CIPAW_01G091800</name>
</gene>
<keyword evidence="3" id="KW-1185">Reference proteome</keyword>
<evidence type="ECO:0000313" key="2">
    <source>
        <dbReference type="EMBL" id="KAG6667300.1"/>
    </source>
</evidence>